<evidence type="ECO:0000313" key="3">
    <source>
        <dbReference type="Proteomes" id="UP000712600"/>
    </source>
</evidence>
<protein>
    <submittedName>
        <fullName evidence="2">Uncharacterized protein</fullName>
    </submittedName>
</protein>
<evidence type="ECO:0000313" key="2">
    <source>
        <dbReference type="EMBL" id="KAF3500555.1"/>
    </source>
</evidence>
<sequence>MVRKQKKHDGGGGVKRRFIHKTTGGSKNKLTRRFRRSIRRCRRRSWWRYRWLSRRNKKQDNQLNVMRGRGYDPFAPVETQKFKVLDDWLQLDEEYPKQWCRVL</sequence>
<dbReference type="Proteomes" id="UP000712600">
    <property type="component" value="Unassembled WGS sequence"/>
</dbReference>
<proteinExistence type="predicted"/>
<evidence type="ECO:0000256" key="1">
    <source>
        <dbReference type="SAM" id="MobiDB-lite"/>
    </source>
</evidence>
<gene>
    <name evidence="2" type="ORF">F2Q69_00043050</name>
</gene>
<dbReference type="AlphaFoldDB" id="A0A8S9NA75"/>
<organism evidence="2 3">
    <name type="scientific">Brassica cretica</name>
    <name type="common">Mustard</name>
    <dbReference type="NCBI Taxonomy" id="69181"/>
    <lineage>
        <taxon>Eukaryota</taxon>
        <taxon>Viridiplantae</taxon>
        <taxon>Streptophyta</taxon>
        <taxon>Embryophyta</taxon>
        <taxon>Tracheophyta</taxon>
        <taxon>Spermatophyta</taxon>
        <taxon>Magnoliopsida</taxon>
        <taxon>eudicotyledons</taxon>
        <taxon>Gunneridae</taxon>
        <taxon>Pentapetalae</taxon>
        <taxon>rosids</taxon>
        <taxon>malvids</taxon>
        <taxon>Brassicales</taxon>
        <taxon>Brassicaceae</taxon>
        <taxon>Brassiceae</taxon>
        <taxon>Brassica</taxon>
    </lineage>
</organism>
<name>A0A8S9NA75_BRACR</name>
<dbReference type="EMBL" id="QGKX02001621">
    <property type="protein sequence ID" value="KAF3500555.1"/>
    <property type="molecule type" value="Genomic_DNA"/>
</dbReference>
<reference evidence="2" key="1">
    <citation type="submission" date="2019-12" db="EMBL/GenBank/DDBJ databases">
        <title>Genome sequencing and annotation of Brassica cretica.</title>
        <authorList>
            <person name="Studholme D.J."/>
            <person name="Sarris P."/>
        </authorList>
    </citation>
    <scope>NUCLEOTIDE SEQUENCE</scope>
    <source>
        <strain evidence="2">PFS-109/04</strain>
        <tissue evidence="2">Leaf</tissue>
    </source>
</reference>
<feature type="region of interest" description="Disordered" evidence="1">
    <location>
        <begin position="1"/>
        <end position="26"/>
    </location>
</feature>
<comment type="caution">
    <text evidence="2">The sequence shown here is derived from an EMBL/GenBank/DDBJ whole genome shotgun (WGS) entry which is preliminary data.</text>
</comment>
<accession>A0A8S9NA75</accession>